<evidence type="ECO:0000256" key="1">
    <source>
        <dbReference type="ARBA" id="ARBA00000900"/>
    </source>
</evidence>
<dbReference type="InterPro" id="IPR000225">
    <property type="entry name" value="Armadillo"/>
</dbReference>
<dbReference type="InterPro" id="IPR013083">
    <property type="entry name" value="Znf_RING/FYVE/PHD"/>
</dbReference>
<dbReference type="InterPro" id="IPR016024">
    <property type="entry name" value="ARM-type_fold"/>
</dbReference>
<evidence type="ECO:0000313" key="8">
    <source>
        <dbReference type="EMBL" id="THF97955.1"/>
    </source>
</evidence>
<evidence type="ECO:0000256" key="3">
    <source>
        <dbReference type="ARBA" id="ARBA00012483"/>
    </source>
</evidence>
<dbReference type="AlphaFoldDB" id="A0A4S4D923"/>
<organism evidence="8 9">
    <name type="scientific">Camellia sinensis var. sinensis</name>
    <name type="common">China tea</name>
    <dbReference type="NCBI Taxonomy" id="542762"/>
    <lineage>
        <taxon>Eukaryota</taxon>
        <taxon>Viridiplantae</taxon>
        <taxon>Streptophyta</taxon>
        <taxon>Embryophyta</taxon>
        <taxon>Tracheophyta</taxon>
        <taxon>Spermatophyta</taxon>
        <taxon>Magnoliopsida</taxon>
        <taxon>eudicotyledons</taxon>
        <taxon>Gunneridae</taxon>
        <taxon>Pentapetalae</taxon>
        <taxon>asterids</taxon>
        <taxon>Ericales</taxon>
        <taxon>Theaceae</taxon>
        <taxon>Camellia</taxon>
    </lineage>
</organism>
<evidence type="ECO:0000259" key="7">
    <source>
        <dbReference type="PROSITE" id="PS51698"/>
    </source>
</evidence>
<comment type="caution">
    <text evidence="8">The sequence shown here is derived from an EMBL/GenBank/DDBJ whole genome shotgun (WGS) entry which is preliminary data.</text>
</comment>
<dbReference type="Gene3D" id="1.25.10.10">
    <property type="entry name" value="Leucine-rich Repeat Variant"/>
    <property type="match status" value="4"/>
</dbReference>
<evidence type="ECO:0000256" key="4">
    <source>
        <dbReference type="ARBA" id="ARBA00022679"/>
    </source>
</evidence>
<sequence length="1029" mass="114360">MANNVITSASLVLASEILSETILAISEAMNATKSVLIQKENFNKFTTYLERIAFVLRELFKSDIKTSVSLKNAVEILNGEIKVAKQLALNCGNRNKVYLLFNCRRIVKHLESSTKEISQALGLISLACLDDPSSVINDEVSMLCKNMLETEYHLTVAEEEILEKIELGIEERNVDQSYANDLIIRIAEAVGISTQQAELKREFEVLKSEMDNDEQREDVVSALQMERIIALLSKADMITTHKEKEIKYLTKRSSLGRQELEPLQSFYCPITGDIMVDPVETSYGHTFERSAIQKWLADCNLCPITKSPLNASLLRTNKTLQKSIEEWKDRNTMITIASMKVKIQSDEEQEVLHSLSKLQDLCMERELHKEWMIMEDYVPILVGLLGAKNFEIRKHALDILCTLAKDNEDNKDRIAKVDKAVEFIVRSLARKVEESKLALQLLLELSRNGVVRNLIGRVQGSILLLVTMSSSDDTQAAKDAHELLENLSFDDQNVVQMAKANYFGPLLHFLSSGIPSVSTSIVKFLTPSSENLSGTESVKMMMAKTLSEVELTDHSKLSLFKDGAQGPLMQLLSHADIEMKKVAVKALQNLSSMPQNGQQMIREGAVGPLFELLYCHRLSSSSFRKQVAATIAHLAISNTSPEEDEMQVSIFESEEDVFKLFSLVSLTGLDVQESILQIFIVTCQSSSGFEIRTALRQISATRVLVQLCELDDCAVRANAVKLFCCLTQDGDDKTFLEHVGLKCIETLLKIAKTSNKVEEIASAMGIVSNLPKNPQMNEWLLDADALQVIFTCLVNGDTDTSSYKREVVENAAKALCRFTLPTNQEWQRKVAEAGFIPVLVQLLVSGSVFTKQNVAISLKQFSESSSSLSRQAKKQVVFFGCCFASPEIVCPVHGGICTLESSFCLLGANAVKPLVRVLEEQNSACEASLDALLTLIEGEQLQRGSKVLLEANAIVPMIKLLSSLTPTLQEKALKALERMFRLVELKQKYGGSAELPLVDITQRGTSSMKSLAAKTLAHLNVLHDQSSFF</sequence>
<dbReference type="GO" id="GO:0061630">
    <property type="term" value="F:ubiquitin protein ligase activity"/>
    <property type="evidence" value="ECO:0007669"/>
    <property type="project" value="UniProtKB-EC"/>
</dbReference>
<protein>
    <recommendedName>
        <fullName evidence="3">RING-type E3 ubiquitin transferase</fullName>
        <ecNumber evidence="3">2.3.2.27</ecNumber>
    </recommendedName>
</protein>
<evidence type="ECO:0000256" key="5">
    <source>
        <dbReference type="ARBA" id="ARBA00022737"/>
    </source>
</evidence>
<reference evidence="8 9" key="1">
    <citation type="journal article" date="2018" name="Proc. Natl. Acad. Sci. U.S.A.">
        <title>Draft genome sequence of Camellia sinensis var. sinensis provides insights into the evolution of the tea genome and tea quality.</title>
        <authorList>
            <person name="Wei C."/>
            <person name="Yang H."/>
            <person name="Wang S."/>
            <person name="Zhao J."/>
            <person name="Liu C."/>
            <person name="Gao L."/>
            <person name="Xia E."/>
            <person name="Lu Y."/>
            <person name="Tai Y."/>
            <person name="She G."/>
            <person name="Sun J."/>
            <person name="Cao H."/>
            <person name="Tong W."/>
            <person name="Gao Q."/>
            <person name="Li Y."/>
            <person name="Deng W."/>
            <person name="Jiang X."/>
            <person name="Wang W."/>
            <person name="Chen Q."/>
            <person name="Zhang S."/>
            <person name="Li H."/>
            <person name="Wu J."/>
            <person name="Wang P."/>
            <person name="Li P."/>
            <person name="Shi C."/>
            <person name="Zheng F."/>
            <person name="Jian J."/>
            <person name="Huang B."/>
            <person name="Shan D."/>
            <person name="Shi M."/>
            <person name="Fang C."/>
            <person name="Yue Y."/>
            <person name="Li F."/>
            <person name="Li D."/>
            <person name="Wei S."/>
            <person name="Han B."/>
            <person name="Jiang C."/>
            <person name="Yin Y."/>
            <person name="Xia T."/>
            <person name="Zhang Z."/>
            <person name="Bennetzen J.L."/>
            <person name="Zhao S."/>
            <person name="Wan X."/>
        </authorList>
    </citation>
    <scope>NUCLEOTIDE SEQUENCE [LARGE SCALE GENOMIC DNA]</scope>
    <source>
        <strain evidence="9">cv. Shuchazao</strain>
        <tissue evidence="8">Leaf</tissue>
    </source>
</reference>
<dbReference type="SUPFAM" id="SSF57850">
    <property type="entry name" value="RING/U-box"/>
    <property type="match status" value="1"/>
</dbReference>
<dbReference type="InterPro" id="IPR052608">
    <property type="entry name" value="U-box_domain_protein"/>
</dbReference>
<dbReference type="CDD" id="cd16664">
    <property type="entry name" value="RING-Ubox_PUB"/>
    <property type="match status" value="1"/>
</dbReference>
<feature type="domain" description="U-box" evidence="7">
    <location>
        <begin position="261"/>
        <end position="334"/>
    </location>
</feature>
<keyword evidence="4" id="KW-0808">Transferase</keyword>
<dbReference type="Pfam" id="PF00514">
    <property type="entry name" value="Arm"/>
    <property type="match status" value="1"/>
</dbReference>
<keyword evidence="5" id="KW-0677">Repeat</keyword>
<name>A0A4S4D923_CAMSN</name>
<proteinExistence type="predicted"/>
<dbReference type="PANTHER" id="PTHR45958:SF8">
    <property type="entry name" value="U-BOX DOMAIN-CONTAINING PROTEIN 44-LIKE"/>
    <property type="match status" value="1"/>
</dbReference>
<dbReference type="PROSITE" id="PS50176">
    <property type="entry name" value="ARM_REPEAT"/>
    <property type="match status" value="1"/>
</dbReference>
<dbReference type="InterPro" id="IPR011989">
    <property type="entry name" value="ARM-like"/>
</dbReference>
<evidence type="ECO:0000256" key="6">
    <source>
        <dbReference type="PROSITE-ProRule" id="PRU00259"/>
    </source>
</evidence>
<comment type="pathway">
    <text evidence="2">Protein modification; protein ubiquitination.</text>
</comment>
<evidence type="ECO:0000256" key="2">
    <source>
        <dbReference type="ARBA" id="ARBA00004906"/>
    </source>
</evidence>
<dbReference type="InterPro" id="IPR003613">
    <property type="entry name" value="Ubox_domain"/>
</dbReference>
<dbReference type="EMBL" id="SDRB02012371">
    <property type="protein sequence ID" value="THF97955.1"/>
    <property type="molecule type" value="Genomic_DNA"/>
</dbReference>
<dbReference type="UniPathway" id="UPA00143"/>
<dbReference type="SMART" id="SM00185">
    <property type="entry name" value="ARM"/>
    <property type="match status" value="6"/>
</dbReference>
<comment type="catalytic activity">
    <reaction evidence="1">
        <text>S-ubiquitinyl-[E2 ubiquitin-conjugating enzyme]-L-cysteine + [acceptor protein]-L-lysine = [E2 ubiquitin-conjugating enzyme]-L-cysteine + N(6)-ubiquitinyl-[acceptor protein]-L-lysine.</text>
        <dbReference type="EC" id="2.3.2.27"/>
    </reaction>
</comment>
<gene>
    <name evidence="8" type="ORF">TEA_015198</name>
</gene>
<dbReference type="Pfam" id="PF04564">
    <property type="entry name" value="U-box"/>
    <property type="match status" value="1"/>
</dbReference>
<evidence type="ECO:0000313" key="9">
    <source>
        <dbReference type="Proteomes" id="UP000306102"/>
    </source>
</evidence>
<dbReference type="PANTHER" id="PTHR45958">
    <property type="entry name" value="RING-TYPE E3 UBIQUITIN TRANSFERASE"/>
    <property type="match status" value="1"/>
</dbReference>
<feature type="repeat" description="ARM" evidence="6">
    <location>
        <begin position="563"/>
        <end position="605"/>
    </location>
</feature>
<keyword evidence="9" id="KW-1185">Reference proteome</keyword>
<dbReference type="Gene3D" id="3.30.40.10">
    <property type="entry name" value="Zinc/RING finger domain, C3HC4 (zinc finger)"/>
    <property type="match status" value="1"/>
</dbReference>
<accession>A0A4S4D923</accession>
<dbReference type="SUPFAM" id="SSF48371">
    <property type="entry name" value="ARM repeat"/>
    <property type="match status" value="2"/>
</dbReference>
<dbReference type="Proteomes" id="UP000306102">
    <property type="component" value="Unassembled WGS sequence"/>
</dbReference>
<dbReference type="SMART" id="SM00504">
    <property type="entry name" value="Ubox"/>
    <property type="match status" value="1"/>
</dbReference>
<dbReference type="InterPro" id="IPR045210">
    <property type="entry name" value="RING-Ubox_PUB"/>
</dbReference>
<dbReference type="GO" id="GO:0016567">
    <property type="term" value="P:protein ubiquitination"/>
    <property type="evidence" value="ECO:0007669"/>
    <property type="project" value="UniProtKB-UniPathway"/>
</dbReference>
<dbReference type="PROSITE" id="PS51698">
    <property type="entry name" value="U_BOX"/>
    <property type="match status" value="1"/>
</dbReference>
<dbReference type="EC" id="2.3.2.27" evidence="3"/>